<dbReference type="SUPFAM" id="SSF52540">
    <property type="entry name" value="P-loop containing nucleoside triphosphate hydrolases"/>
    <property type="match status" value="1"/>
</dbReference>
<dbReference type="Proteomes" id="UP000321181">
    <property type="component" value="Unassembled WGS sequence"/>
</dbReference>
<evidence type="ECO:0000313" key="7">
    <source>
        <dbReference type="Proteomes" id="UP000321181"/>
    </source>
</evidence>
<comment type="caution">
    <text evidence="6">The sequence shown here is derived from an EMBL/GenBank/DDBJ whole genome shotgun (WGS) entry which is preliminary data.</text>
</comment>
<dbReference type="PANTHER" id="PTHR43553">
    <property type="entry name" value="HEAVY METAL TRANSPORTER"/>
    <property type="match status" value="1"/>
</dbReference>
<evidence type="ECO:0000256" key="3">
    <source>
        <dbReference type="ARBA" id="ARBA00022741"/>
    </source>
</evidence>
<organism evidence="6 7">
    <name type="scientific">Cellulomonas aerilata</name>
    <dbReference type="NCBI Taxonomy" id="515326"/>
    <lineage>
        <taxon>Bacteria</taxon>
        <taxon>Bacillati</taxon>
        <taxon>Actinomycetota</taxon>
        <taxon>Actinomycetes</taxon>
        <taxon>Micrococcales</taxon>
        <taxon>Cellulomonadaceae</taxon>
        <taxon>Cellulomonas</taxon>
    </lineage>
</organism>
<proteinExistence type="inferred from homology"/>
<dbReference type="SMART" id="SM00382">
    <property type="entry name" value="AAA"/>
    <property type="match status" value="1"/>
</dbReference>
<keyword evidence="4 6" id="KW-0067">ATP-binding</keyword>
<dbReference type="AlphaFoldDB" id="A0A512DG04"/>
<dbReference type="GO" id="GO:0016887">
    <property type="term" value="F:ATP hydrolysis activity"/>
    <property type="evidence" value="ECO:0007669"/>
    <property type="project" value="InterPro"/>
</dbReference>
<dbReference type="Pfam" id="PF00005">
    <property type="entry name" value="ABC_tran"/>
    <property type="match status" value="1"/>
</dbReference>
<feature type="domain" description="ABC transporter" evidence="5">
    <location>
        <begin position="10"/>
        <end position="242"/>
    </location>
</feature>
<dbReference type="InterPro" id="IPR050095">
    <property type="entry name" value="ECF_ABC_transporter_ATP-bd"/>
</dbReference>
<reference evidence="6 7" key="1">
    <citation type="submission" date="2019-07" db="EMBL/GenBank/DDBJ databases">
        <title>Whole genome shotgun sequence of Cellulomonas aerilata NBRC 106308.</title>
        <authorList>
            <person name="Hosoyama A."/>
            <person name="Uohara A."/>
            <person name="Ohji S."/>
            <person name="Ichikawa N."/>
        </authorList>
    </citation>
    <scope>NUCLEOTIDE SEQUENCE [LARGE SCALE GENOMIC DNA]</scope>
    <source>
        <strain evidence="6 7">NBRC 106308</strain>
    </source>
</reference>
<dbReference type="PROSITE" id="PS50893">
    <property type="entry name" value="ABC_TRANSPORTER_2"/>
    <property type="match status" value="1"/>
</dbReference>
<evidence type="ECO:0000313" key="6">
    <source>
        <dbReference type="EMBL" id="GEO35346.1"/>
    </source>
</evidence>
<sequence>MAQSRPSHAVTFDGAAVVAETTAPDGRADRLTILHPVTCTLTERRVAVVGANGSGKSTLARLVNGLATPSSGRVLVDGLDTVRDGAAVRRRVGFVFTDPDAQLVMPTPREDVALSLRRLPLDRAARDDRVRAVLERFGLADRAEVSVHALSGGQKQLLALAGVLATEPSVLVCDEPTTLLDLRWRRVVDDLLDSVDQQVLQVTHDLDAAARADRVLVVDRGHVVFDGPAPDGVAHYRDLMAVR</sequence>
<evidence type="ECO:0000256" key="2">
    <source>
        <dbReference type="ARBA" id="ARBA00022448"/>
    </source>
</evidence>
<dbReference type="EMBL" id="BJYY01000019">
    <property type="protein sequence ID" value="GEO35346.1"/>
    <property type="molecule type" value="Genomic_DNA"/>
</dbReference>
<dbReference type="InterPro" id="IPR015856">
    <property type="entry name" value="ABC_transpr_CbiO/EcfA_su"/>
</dbReference>
<keyword evidence="7" id="KW-1185">Reference proteome</keyword>
<name>A0A512DG04_9CELL</name>
<accession>A0A512DG04</accession>
<dbReference type="InterPro" id="IPR027417">
    <property type="entry name" value="P-loop_NTPase"/>
</dbReference>
<dbReference type="GO" id="GO:0043190">
    <property type="term" value="C:ATP-binding cassette (ABC) transporter complex"/>
    <property type="evidence" value="ECO:0007669"/>
    <property type="project" value="TreeGrafter"/>
</dbReference>
<dbReference type="GO" id="GO:0042626">
    <property type="term" value="F:ATPase-coupled transmembrane transporter activity"/>
    <property type="evidence" value="ECO:0007669"/>
    <property type="project" value="TreeGrafter"/>
</dbReference>
<dbReference type="Gene3D" id="3.40.50.300">
    <property type="entry name" value="P-loop containing nucleotide triphosphate hydrolases"/>
    <property type="match status" value="1"/>
</dbReference>
<evidence type="ECO:0000256" key="4">
    <source>
        <dbReference type="ARBA" id="ARBA00022840"/>
    </source>
</evidence>
<evidence type="ECO:0000256" key="1">
    <source>
        <dbReference type="ARBA" id="ARBA00005417"/>
    </source>
</evidence>
<comment type="similarity">
    <text evidence="1">Belongs to the ABC transporter superfamily.</text>
</comment>
<dbReference type="InterPro" id="IPR003439">
    <property type="entry name" value="ABC_transporter-like_ATP-bd"/>
</dbReference>
<evidence type="ECO:0000259" key="5">
    <source>
        <dbReference type="PROSITE" id="PS50893"/>
    </source>
</evidence>
<dbReference type="PANTHER" id="PTHR43553:SF24">
    <property type="entry name" value="ENERGY-COUPLING FACTOR TRANSPORTER ATP-BINDING PROTEIN ECFA1"/>
    <property type="match status" value="1"/>
</dbReference>
<keyword evidence="3" id="KW-0547">Nucleotide-binding</keyword>
<gene>
    <name evidence="6" type="ORF">CAE01nite_30710</name>
</gene>
<dbReference type="InterPro" id="IPR017871">
    <property type="entry name" value="ABC_transporter-like_CS"/>
</dbReference>
<keyword evidence="2" id="KW-0813">Transport</keyword>
<dbReference type="CDD" id="cd03225">
    <property type="entry name" value="ABC_cobalt_CbiO_domain1"/>
    <property type="match status" value="1"/>
</dbReference>
<dbReference type="InterPro" id="IPR003593">
    <property type="entry name" value="AAA+_ATPase"/>
</dbReference>
<dbReference type="GO" id="GO:0005524">
    <property type="term" value="F:ATP binding"/>
    <property type="evidence" value="ECO:0007669"/>
    <property type="project" value="UniProtKB-KW"/>
</dbReference>
<dbReference type="PROSITE" id="PS00211">
    <property type="entry name" value="ABC_TRANSPORTER_1"/>
    <property type="match status" value="1"/>
</dbReference>
<protein>
    <submittedName>
        <fullName evidence="6">Cobalt ABC transporter ATP-binding protein</fullName>
    </submittedName>
</protein>